<dbReference type="Gene3D" id="1.25.40.10">
    <property type="entry name" value="Tetratricopeptide repeat domain"/>
    <property type="match status" value="1"/>
</dbReference>
<dbReference type="EMBL" id="PEBK01000006">
    <property type="protein sequence ID" value="PJM74958.1"/>
    <property type="molecule type" value="Genomic_DNA"/>
</dbReference>
<dbReference type="OrthoDB" id="5365194at2"/>
<evidence type="ECO:0000256" key="1">
    <source>
        <dbReference type="SAM" id="Coils"/>
    </source>
</evidence>
<protein>
    <submittedName>
        <fullName evidence="2">Uncharacterized protein</fullName>
    </submittedName>
</protein>
<keyword evidence="1" id="KW-0175">Coiled coil</keyword>
<gene>
    <name evidence="2" type="ORF">CSQ87_06910</name>
</gene>
<dbReference type="RefSeq" id="WP_100513156.1">
    <property type="nucleotide sequence ID" value="NZ_PEBK01000006.1"/>
</dbReference>
<name>A0A2M9HDR8_9BIFI</name>
<dbReference type="AlphaFoldDB" id="A0A2M9HDR8"/>
<dbReference type="Proteomes" id="UP000231451">
    <property type="component" value="Unassembled WGS sequence"/>
</dbReference>
<evidence type="ECO:0000313" key="2">
    <source>
        <dbReference type="EMBL" id="PJM74958.1"/>
    </source>
</evidence>
<sequence>MTIETAIWGYNRNDVDVLLRDLSEKIEQARRRNRQLQQGITQADQTIRDLHAAYPQRRLGFDQDILEQDILDHAMEQTNEQSRQADRSLKTLMDLRSGIVHDEAEAMYALGDGLWKSDRPAESRNAVILFHAAAVRGNADAQYRLGQLYFRLASDCDRQQREILDSFDSGFRNIYEEYNMPAYGHRSEAEWNAFFDRHGDDVRRLESESKHYADIAWEWNEKAERQYHVQALLQHIVGGPTAGDPNGTVPGLHMKHISLYREAAKRSGDKTIQFILSQLLAGEFSPGENDIYQPAESEFSESIHWLCEAARQGQRDARKRAVALYLYGHHDLVDKRTLEQTDRDYRDIAEDILCHFVYRQATNPRIWILRKFGEYPPIFTWYEQQIEDKHTNPVVQEFDALRDEDWFTYHQGLLRHMARYPEYGRDFAFQETLAHALAEGEPADVNRICEDCVSSQPIPCLSGDLDTATMLFHRFVKHRGRVAGQYQTIWDDIDVPVLTDALVELAQQYQMGSR</sequence>
<reference evidence="2 3" key="1">
    <citation type="submission" date="2017-10" db="EMBL/GenBank/DDBJ databases">
        <title>Draft genome sequences of strains TRE 1, TRE 9, TRE H and TRI 7, isolated from tamarins, belonging to four potential novel Bifidobacterium species.</title>
        <authorList>
            <person name="Mattarelli P."/>
            <person name="Modesto M."/>
            <person name="Puglisi E."/>
            <person name="Morelli L."/>
            <person name="Spezio C."/>
            <person name="Bonetti A."/>
            <person name="Sandri C."/>
        </authorList>
    </citation>
    <scope>NUCLEOTIDE SEQUENCE [LARGE SCALE GENOMIC DNA]</scope>
    <source>
        <strain evidence="3">TRI7</strain>
    </source>
</reference>
<accession>A0A2M9HDR8</accession>
<comment type="caution">
    <text evidence="2">The sequence shown here is derived from an EMBL/GenBank/DDBJ whole genome shotgun (WGS) entry which is preliminary data.</text>
</comment>
<feature type="coiled-coil region" evidence="1">
    <location>
        <begin position="12"/>
        <end position="46"/>
    </location>
</feature>
<keyword evidence="3" id="KW-1185">Reference proteome</keyword>
<dbReference type="InterPro" id="IPR011990">
    <property type="entry name" value="TPR-like_helical_dom_sf"/>
</dbReference>
<proteinExistence type="predicted"/>
<evidence type="ECO:0000313" key="3">
    <source>
        <dbReference type="Proteomes" id="UP000231451"/>
    </source>
</evidence>
<organism evidence="2 3">
    <name type="scientific">Bifidobacterium simiarum</name>
    <dbReference type="NCBI Taxonomy" id="2045441"/>
    <lineage>
        <taxon>Bacteria</taxon>
        <taxon>Bacillati</taxon>
        <taxon>Actinomycetota</taxon>
        <taxon>Actinomycetes</taxon>
        <taxon>Bifidobacteriales</taxon>
        <taxon>Bifidobacteriaceae</taxon>
        <taxon>Bifidobacterium</taxon>
    </lineage>
</organism>